<dbReference type="PANTHER" id="PTHR23501:SF170">
    <property type="entry name" value="MULTIDRUG RESISTANCE PROTEIN 3"/>
    <property type="match status" value="1"/>
</dbReference>
<evidence type="ECO:0000256" key="1">
    <source>
        <dbReference type="ARBA" id="ARBA00004651"/>
    </source>
</evidence>
<evidence type="ECO:0000256" key="6">
    <source>
        <dbReference type="ARBA" id="ARBA00023136"/>
    </source>
</evidence>
<dbReference type="GO" id="GO:0022857">
    <property type="term" value="F:transmembrane transporter activity"/>
    <property type="evidence" value="ECO:0007669"/>
    <property type="project" value="InterPro"/>
</dbReference>
<dbReference type="Gene3D" id="1.20.1250.20">
    <property type="entry name" value="MFS general substrate transporter like domains"/>
    <property type="match status" value="1"/>
</dbReference>
<feature type="transmembrane region" description="Helical" evidence="7">
    <location>
        <begin position="44"/>
        <end position="63"/>
    </location>
</feature>
<dbReference type="SUPFAM" id="SSF103473">
    <property type="entry name" value="MFS general substrate transporter"/>
    <property type="match status" value="1"/>
</dbReference>
<feature type="transmembrane region" description="Helical" evidence="7">
    <location>
        <begin position="195"/>
        <end position="217"/>
    </location>
</feature>
<comment type="subcellular location">
    <subcellularLocation>
        <location evidence="1">Cell membrane</location>
        <topology evidence="1">Multi-pass membrane protein</topology>
    </subcellularLocation>
</comment>
<keyword evidence="6 7" id="KW-0472">Membrane</keyword>
<dbReference type="Gene3D" id="1.20.1720.10">
    <property type="entry name" value="Multidrug resistance protein D"/>
    <property type="match status" value="1"/>
</dbReference>
<protein>
    <submittedName>
        <fullName evidence="9">MFS transporter</fullName>
    </submittedName>
</protein>
<feature type="transmembrane region" description="Helical" evidence="7">
    <location>
        <begin position="295"/>
        <end position="317"/>
    </location>
</feature>
<feature type="transmembrane region" description="Helical" evidence="7">
    <location>
        <begin position="133"/>
        <end position="155"/>
    </location>
</feature>
<keyword evidence="3" id="KW-1003">Cell membrane</keyword>
<dbReference type="InterPro" id="IPR020846">
    <property type="entry name" value="MFS_dom"/>
</dbReference>
<evidence type="ECO:0000256" key="5">
    <source>
        <dbReference type="ARBA" id="ARBA00022989"/>
    </source>
</evidence>
<dbReference type="Pfam" id="PF07690">
    <property type="entry name" value="MFS_1"/>
    <property type="match status" value="1"/>
</dbReference>
<name>A0A329LXF7_9BACL</name>
<evidence type="ECO:0000256" key="2">
    <source>
        <dbReference type="ARBA" id="ARBA00022448"/>
    </source>
</evidence>
<dbReference type="FunFam" id="1.20.1720.10:FF:000004">
    <property type="entry name" value="EmrB/QacA family drug resistance transporter"/>
    <property type="match status" value="1"/>
</dbReference>
<evidence type="ECO:0000313" key="9">
    <source>
        <dbReference type="EMBL" id="RAV11890.1"/>
    </source>
</evidence>
<evidence type="ECO:0000259" key="8">
    <source>
        <dbReference type="PROSITE" id="PS50850"/>
    </source>
</evidence>
<accession>A0A329LXF7</accession>
<sequence length="507" mass="54321">MVTNRSTKLVIYGLLIGLILSSLDQTIIATAMPTIVRELDGLSLYSWVFTVYMLASTTTMPLYGKMADLFGRRTVYLIGLFLFLAGSVLCGFAATMMELIVFRGIQGLGAGALMPVAFTIIGDILPPERRGKFMGLFGAVFALSSILGPMLGGVIVEYWQWSWIFYLNIPIGVPVFIMIATALKESKANEKRPIDWFGAITLSGAIVSVLLALVLGGEQGIAADEGWKAARIAGLFGAGAVLLALFLWIETKAKEPIIPLRLFKIRTIAFGNIAGFFISAGMFGAITYIPLYVQGVIGVSPSIAGYILMPLMLSTVVTSTASGKWMNKYSYRTILVPSLILMAVGFFLLSRMTVDTPEFQIVLYMIVSGLGMGAVYPTLGTAAQSAVDWKSRGVATASSQFFRSMGGTIGVSVLGSLLARQMAAGLDELGSRQTAVPAEWLTQFADPQALLDSELRSTMPQEIMSGLQNVFSHSLNTVFLAVFVFAGIGLAACICIGNARLVKSSEG</sequence>
<dbReference type="RefSeq" id="WP_192894676.1">
    <property type="nucleotide sequence ID" value="NZ_QMFB01000035.1"/>
</dbReference>
<dbReference type="PRINTS" id="PR01036">
    <property type="entry name" value="TCRTETB"/>
</dbReference>
<keyword evidence="4 7" id="KW-0812">Transmembrane</keyword>
<dbReference type="GO" id="GO:0005886">
    <property type="term" value="C:plasma membrane"/>
    <property type="evidence" value="ECO:0007669"/>
    <property type="project" value="UniProtKB-SubCell"/>
</dbReference>
<dbReference type="InterPro" id="IPR004638">
    <property type="entry name" value="EmrB-like"/>
</dbReference>
<comment type="caution">
    <text evidence="9">The sequence shown here is derived from an EMBL/GenBank/DDBJ whole genome shotgun (WGS) entry which is preliminary data.</text>
</comment>
<keyword evidence="10" id="KW-1185">Reference proteome</keyword>
<dbReference type="PROSITE" id="PS50850">
    <property type="entry name" value="MFS"/>
    <property type="match status" value="1"/>
</dbReference>
<evidence type="ECO:0000313" key="10">
    <source>
        <dbReference type="Proteomes" id="UP000250369"/>
    </source>
</evidence>
<dbReference type="InterPro" id="IPR036259">
    <property type="entry name" value="MFS_trans_sf"/>
</dbReference>
<dbReference type="EMBL" id="QMFB01000035">
    <property type="protein sequence ID" value="RAV11890.1"/>
    <property type="molecule type" value="Genomic_DNA"/>
</dbReference>
<gene>
    <name evidence="9" type="ORF">DQG23_35510</name>
</gene>
<feature type="transmembrane region" description="Helical" evidence="7">
    <location>
        <begin position="478"/>
        <end position="499"/>
    </location>
</feature>
<feature type="transmembrane region" description="Helical" evidence="7">
    <location>
        <begin position="75"/>
        <end position="94"/>
    </location>
</feature>
<organism evidence="9 10">
    <name type="scientific">Paenibacillus contaminans</name>
    <dbReference type="NCBI Taxonomy" id="450362"/>
    <lineage>
        <taxon>Bacteria</taxon>
        <taxon>Bacillati</taxon>
        <taxon>Bacillota</taxon>
        <taxon>Bacilli</taxon>
        <taxon>Bacillales</taxon>
        <taxon>Paenibacillaceae</taxon>
        <taxon>Paenibacillus</taxon>
    </lineage>
</organism>
<evidence type="ECO:0000256" key="4">
    <source>
        <dbReference type="ARBA" id="ARBA00022692"/>
    </source>
</evidence>
<keyword evidence="2" id="KW-0813">Transport</keyword>
<feature type="domain" description="Major facilitator superfamily (MFS) profile" evidence="8">
    <location>
        <begin position="10"/>
        <end position="501"/>
    </location>
</feature>
<dbReference type="Proteomes" id="UP000250369">
    <property type="component" value="Unassembled WGS sequence"/>
</dbReference>
<feature type="transmembrane region" description="Helical" evidence="7">
    <location>
        <begin position="329"/>
        <end position="349"/>
    </location>
</feature>
<feature type="transmembrane region" description="Helical" evidence="7">
    <location>
        <begin position="100"/>
        <end position="121"/>
    </location>
</feature>
<feature type="transmembrane region" description="Helical" evidence="7">
    <location>
        <begin position="161"/>
        <end position="183"/>
    </location>
</feature>
<feature type="transmembrane region" description="Helical" evidence="7">
    <location>
        <begin position="269"/>
        <end position="289"/>
    </location>
</feature>
<dbReference type="InterPro" id="IPR011701">
    <property type="entry name" value="MFS"/>
</dbReference>
<dbReference type="AlphaFoldDB" id="A0A329LXF7"/>
<proteinExistence type="predicted"/>
<feature type="transmembrane region" description="Helical" evidence="7">
    <location>
        <begin position="9"/>
        <end position="32"/>
    </location>
</feature>
<feature type="transmembrane region" description="Helical" evidence="7">
    <location>
        <begin position="361"/>
        <end position="380"/>
    </location>
</feature>
<dbReference type="NCBIfam" id="TIGR00711">
    <property type="entry name" value="efflux_EmrB"/>
    <property type="match status" value="1"/>
</dbReference>
<dbReference type="PANTHER" id="PTHR23501">
    <property type="entry name" value="MAJOR FACILITATOR SUPERFAMILY"/>
    <property type="match status" value="1"/>
</dbReference>
<dbReference type="CDD" id="cd17502">
    <property type="entry name" value="MFS_Azr1_MDR_like"/>
    <property type="match status" value="1"/>
</dbReference>
<evidence type="ECO:0000256" key="7">
    <source>
        <dbReference type="SAM" id="Phobius"/>
    </source>
</evidence>
<evidence type="ECO:0000256" key="3">
    <source>
        <dbReference type="ARBA" id="ARBA00022475"/>
    </source>
</evidence>
<reference evidence="9 10" key="1">
    <citation type="journal article" date="2009" name="Int. J. Syst. Evol. Microbiol.">
        <title>Paenibacillus contaminans sp. nov., isolated from a contaminated laboratory plate.</title>
        <authorList>
            <person name="Chou J.H."/>
            <person name="Lee J.H."/>
            <person name="Lin M.C."/>
            <person name="Chang P.S."/>
            <person name="Arun A.B."/>
            <person name="Young C.C."/>
            <person name="Chen W.M."/>
        </authorList>
    </citation>
    <scope>NUCLEOTIDE SEQUENCE [LARGE SCALE GENOMIC DNA]</scope>
    <source>
        <strain evidence="9 10">CKOBP-6</strain>
    </source>
</reference>
<feature type="transmembrane region" description="Helical" evidence="7">
    <location>
        <begin position="229"/>
        <end position="249"/>
    </location>
</feature>
<feature type="transmembrane region" description="Helical" evidence="7">
    <location>
        <begin position="401"/>
        <end position="419"/>
    </location>
</feature>
<keyword evidence="5 7" id="KW-1133">Transmembrane helix</keyword>